<accession>A0A5N7MS74</accession>
<dbReference type="AlphaFoldDB" id="A0A5N7MS74"/>
<gene>
    <name evidence="3" type="ORF">FS320_33505</name>
</gene>
<feature type="transmembrane region" description="Helical" evidence="2">
    <location>
        <begin position="12"/>
        <end position="32"/>
    </location>
</feature>
<keyword evidence="2" id="KW-0812">Transmembrane</keyword>
<sequence>MDESFSPTIFLYGMALVLAVGKAFTLTIWRTLPKPRPGLKQEMLQAWEDRRLRKRAVESQVPHPRTEPTADEPTKNAGAAKGEPHTIVPASEQVSATRPKSNPAPEN</sequence>
<evidence type="ECO:0000313" key="4">
    <source>
        <dbReference type="Proteomes" id="UP000403266"/>
    </source>
</evidence>
<feature type="compositionally biased region" description="Basic and acidic residues" evidence="1">
    <location>
        <begin position="64"/>
        <end position="74"/>
    </location>
</feature>
<dbReference type="EMBL" id="VOSK01000278">
    <property type="protein sequence ID" value="MPR29852.1"/>
    <property type="molecule type" value="Genomic_DNA"/>
</dbReference>
<evidence type="ECO:0000256" key="1">
    <source>
        <dbReference type="SAM" id="MobiDB-lite"/>
    </source>
</evidence>
<reference evidence="3 4" key="1">
    <citation type="journal article" date="2019" name="Syst. Appl. Microbiol.">
        <title>Microvirga tunisiensis sp. nov., a root nodule symbiotic bacterium isolated from Lupinus micranthus and L. luteus grown in Northern Tunisia.</title>
        <authorList>
            <person name="Msaddak A."/>
            <person name="Rejili M."/>
            <person name="Duran D."/>
            <person name="Mars M."/>
            <person name="Palacios J.M."/>
            <person name="Ruiz-Argueso T."/>
            <person name="Rey L."/>
            <person name="Imperial J."/>
        </authorList>
    </citation>
    <scope>NUCLEOTIDE SEQUENCE [LARGE SCALE GENOMIC DNA]</scope>
    <source>
        <strain evidence="3 4">Lmie10</strain>
    </source>
</reference>
<comment type="caution">
    <text evidence="3">The sequence shown here is derived from an EMBL/GenBank/DDBJ whole genome shotgun (WGS) entry which is preliminary data.</text>
</comment>
<evidence type="ECO:0000256" key="2">
    <source>
        <dbReference type="SAM" id="Phobius"/>
    </source>
</evidence>
<feature type="region of interest" description="Disordered" evidence="1">
    <location>
        <begin position="54"/>
        <end position="107"/>
    </location>
</feature>
<name>A0A5N7MS74_9HYPH</name>
<keyword evidence="2" id="KW-0472">Membrane</keyword>
<keyword evidence="2" id="KW-1133">Transmembrane helix</keyword>
<keyword evidence="4" id="KW-1185">Reference proteome</keyword>
<protein>
    <submittedName>
        <fullName evidence="3">Uncharacterized protein</fullName>
    </submittedName>
</protein>
<proteinExistence type="predicted"/>
<dbReference type="Proteomes" id="UP000403266">
    <property type="component" value="Unassembled WGS sequence"/>
</dbReference>
<organism evidence="3 4">
    <name type="scientific">Microvirga tunisiensis</name>
    <dbReference type="NCBI Taxonomy" id="2108360"/>
    <lineage>
        <taxon>Bacteria</taxon>
        <taxon>Pseudomonadati</taxon>
        <taxon>Pseudomonadota</taxon>
        <taxon>Alphaproteobacteria</taxon>
        <taxon>Hyphomicrobiales</taxon>
        <taxon>Methylobacteriaceae</taxon>
        <taxon>Microvirga</taxon>
    </lineage>
</organism>
<evidence type="ECO:0000313" key="3">
    <source>
        <dbReference type="EMBL" id="MPR29852.1"/>
    </source>
</evidence>